<dbReference type="PATRIC" id="fig|1265822.4.peg.931"/>
<evidence type="ECO:0000313" key="1">
    <source>
        <dbReference type="EMBL" id="EUJ60914.1"/>
    </source>
</evidence>
<organism evidence="1 2">
    <name type="scientific">Listeria fleischmannii FSL S10-1203</name>
    <dbReference type="NCBI Taxonomy" id="1265822"/>
    <lineage>
        <taxon>Bacteria</taxon>
        <taxon>Bacillati</taxon>
        <taxon>Bacillota</taxon>
        <taxon>Bacilli</taxon>
        <taxon>Bacillales</taxon>
        <taxon>Listeriaceae</taxon>
        <taxon>Listeria</taxon>
    </lineage>
</organism>
<dbReference type="EMBL" id="AODM01000013">
    <property type="protein sequence ID" value="EUJ60914.1"/>
    <property type="molecule type" value="Genomic_DNA"/>
</dbReference>
<name>W7DHK7_9LIST</name>
<gene>
    <name evidence="1" type="ORF">MCOL2_04531</name>
</gene>
<accession>W7DHK7</accession>
<reference evidence="1 2" key="1">
    <citation type="submission" date="2012-12" db="EMBL/GenBank/DDBJ databases">
        <title>Novel taxa of Listeriaceae from agricultural environments in the United States.</title>
        <authorList>
            <person name="den Bakker H.C."/>
            <person name="Allred A."/>
            <person name="Warchocki S."/>
            <person name="Wright E.M."/>
            <person name="Burrell A."/>
            <person name="Nightingale K.K."/>
            <person name="Kephart D."/>
            <person name="Wiedmann M."/>
        </authorList>
    </citation>
    <scope>NUCLEOTIDE SEQUENCE [LARGE SCALE GENOMIC DNA]</scope>
    <source>
        <strain evidence="1 2">FSL S10-1203</strain>
    </source>
</reference>
<comment type="caution">
    <text evidence="1">The sequence shown here is derived from an EMBL/GenBank/DDBJ whole genome shotgun (WGS) entry which is preliminary data.</text>
</comment>
<dbReference type="AlphaFoldDB" id="W7DHK7"/>
<dbReference type="Proteomes" id="UP000019241">
    <property type="component" value="Unassembled WGS sequence"/>
</dbReference>
<proteinExistence type="predicted"/>
<sequence>MADHTKADKSALLTYSSLADFDVLVTSKDIPSVYDKYCRENKIDLIYSSEE</sequence>
<protein>
    <submittedName>
        <fullName evidence="1">Putative transcription repressor of myo-inositol catabolism operon</fullName>
    </submittedName>
</protein>
<evidence type="ECO:0000313" key="2">
    <source>
        <dbReference type="Proteomes" id="UP000019241"/>
    </source>
</evidence>